<dbReference type="CDD" id="cd08054">
    <property type="entry name" value="gp6"/>
    <property type="match status" value="1"/>
</dbReference>
<dbReference type="InterPro" id="IPR006450">
    <property type="entry name" value="Phage_HK97_gp6-like"/>
</dbReference>
<comment type="caution">
    <text evidence="1">The sequence shown here is derived from an EMBL/GenBank/DDBJ whole genome shotgun (WGS) entry which is preliminary data.</text>
</comment>
<evidence type="ECO:0000313" key="2">
    <source>
        <dbReference type="Proteomes" id="UP000584824"/>
    </source>
</evidence>
<reference evidence="1 2" key="1">
    <citation type="submission" date="2020-08" db="EMBL/GenBank/DDBJ databases">
        <title>Genomic Encyclopedia of Type Strains, Phase IV (KMG-IV): sequencing the most valuable type-strain genomes for metagenomic binning, comparative biology and taxonomic classification.</title>
        <authorList>
            <person name="Goeker M."/>
        </authorList>
    </citation>
    <scope>NUCLEOTIDE SEQUENCE [LARGE SCALE GENOMIC DNA]</scope>
    <source>
        <strain evidence="1 2">DSM 26385</strain>
    </source>
</reference>
<gene>
    <name evidence="1" type="ORF">GGQ66_001575</name>
</gene>
<dbReference type="EMBL" id="JACIDU010000005">
    <property type="protein sequence ID" value="MBB4103020.1"/>
    <property type="molecule type" value="Genomic_DNA"/>
</dbReference>
<dbReference type="RefSeq" id="WP_183791160.1">
    <property type="nucleotide sequence ID" value="NZ_JACIDU010000005.1"/>
</dbReference>
<dbReference type="InterPro" id="IPR021146">
    <property type="entry name" value="Phage_gp6-like_head-tail"/>
</dbReference>
<dbReference type="AlphaFoldDB" id="A0A7W6K0M9"/>
<name>A0A7W6K0M9_9HYPH</name>
<sequence length="184" mass="20331">MWYAATAVPVDGSALPVALSVAKSRLRIDFEDDDAVLSSMIEEATAHVERYCNIRLRRQVLTCRCNSFADFVRLPDGPLSAGAIQSISYFDTSGDDQTLDPARYSLRVNGLESAIVPVHGTAFPRSKFGELITVTMLAGYEVLPADLRDAILLRVVTRYRNPENLAVDGWSEMDSMLVNFRRGA</sequence>
<dbReference type="Pfam" id="PF05135">
    <property type="entry name" value="Phage_connect_1"/>
    <property type="match status" value="1"/>
</dbReference>
<proteinExistence type="predicted"/>
<dbReference type="NCBIfam" id="TIGR02215">
    <property type="entry name" value="phage_chp_gp8"/>
    <property type="match status" value="1"/>
</dbReference>
<dbReference type="NCBIfam" id="TIGR01560">
    <property type="entry name" value="put_DNA_pack"/>
    <property type="match status" value="1"/>
</dbReference>
<dbReference type="Proteomes" id="UP000584824">
    <property type="component" value="Unassembled WGS sequence"/>
</dbReference>
<organism evidence="1 2">
    <name type="scientific">Allorhizobium borbori</name>
    <dbReference type="NCBI Taxonomy" id="485907"/>
    <lineage>
        <taxon>Bacteria</taxon>
        <taxon>Pseudomonadati</taxon>
        <taxon>Pseudomonadota</taxon>
        <taxon>Alphaproteobacteria</taxon>
        <taxon>Hyphomicrobiales</taxon>
        <taxon>Rhizobiaceae</taxon>
        <taxon>Rhizobium/Agrobacterium group</taxon>
        <taxon>Allorhizobium</taxon>
    </lineage>
</organism>
<protein>
    <submittedName>
        <fullName evidence="1">Putative phiE125 gp8 family phage protein</fullName>
    </submittedName>
</protein>
<dbReference type="InterPro" id="IPR011738">
    <property type="entry name" value="Phage_CHP"/>
</dbReference>
<keyword evidence="2" id="KW-1185">Reference proteome</keyword>
<dbReference type="Gene3D" id="1.10.3230.30">
    <property type="entry name" value="Phage gp6-like head-tail connector protein"/>
    <property type="match status" value="1"/>
</dbReference>
<accession>A0A7W6K0M9</accession>
<evidence type="ECO:0000313" key="1">
    <source>
        <dbReference type="EMBL" id="MBB4103020.1"/>
    </source>
</evidence>